<dbReference type="PANTHER" id="PTHR43537:SF24">
    <property type="entry name" value="GLUCONATE OPERON TRANSCRIPTIONAL REPRESSOR"/>
    <property type="match status" value="1"/>
</dbReference>
<dbReference type="InterPro" id="IPR000524">
    <property type="entry name" value="Tscrpt_reg_HTH_GntR"/>
</dbReference>
<gene>
    <name evidence="5" type="ORF">Q7514_32010</name>
</gene>
<keyword evidence="1" id="KW-0805">Transcription regulation</keyword>
<dbReference type="Pfam" id="PF00392">
    <property type="entry name" value="GntR"/>
    <property type="match status" value="1"/>
</dbReference>
<comment type="caution">
    <text evidence="5">The sequence shown here is derived from an EMBL/GenBank/DDBJ whole genome shotgun (WGS) entry which is preliminary data.</text>
</comment>
<sequence>MTTVKIEHHAAPLRQQVLHAMRDQILNGALRPGQRLRENVLCEQYGVSRTVIREVLRQLESEHLITVLPNRGPIVTVLSEEDIESIYQVRRALEGLAGELFALNANDAQAIALLGHIVDMEQTYLHGTVESREVSKRRFYELLLAGAGNAVLAVSLSGIHSRIAIFRRAAFLDDDRVQSSMRELRSVVVAAAERRDPKAARAACERHIQLAGELAVVEYSGRMAEAMEQTR</sequence>
<reference evidence="5 6" key="1">
    <citation type="submission" date="2023-07" db="EMBL/GenBank/DDBJ databases">
        <authorList>
            <person name="Girao M."/>
            <person name="Carvalho M.F."/>
        </authorList>
    </citation>
    <scope>NUCLEOTIDE SEQUENCE [LARGE SCALE GENOMIC DNA]</scope>
    <source>
        <strain evidence="5 6">YIM65754</strain>
    </source>
</reference>
<dbReference type="InterPro" id="IPR036390">
    <property type="entry name" value="WH_DNA-bd_sf"/>
</dbReference>
<evidence type="ECO:0000313" key="6">
    <source>
        <dbReference type="Proteomes" id="UP001336020"/>
    </source>
</evidence>
<keyword evidence="2" id="KW-0238">DNA-binding</keyword>
<evidence type="ECO:0000256" key="1">
    <source>
        <dbReference type="ARBA" id="ARBA00023015"/>
    </source>
</evidence>
<dbReference type="InterPro" id="IPR008920">
    <property type="entry name" value="TF_FadR/GntR_C"/>
</dbReference>
<keyword evidence="6" id="KW-1185">Reference proteome</keyword>
<dbReference type="Proteomes" id="UP001336020">
    <property type="component" value="Unassembled WGS sequence"/>
</dbReference>
<dbReference type="SUPFAM" id="SSF46785">
    <property type="entry name" value="Winged helix' DNA-binding domain"/>
    <property type="match status" value="1"/>
</dbReference>
<evidence type="ECO:0000313" key="5">
    <source>
        <dbReference type="EMBL" id="MEE2062160.1"/>
    </source>
</evidence>
<dbReference type="Pfam" id="PF07729">
    <property type="entry name" value="FCD"/>
    <property type="match status" value="1"/>
</dbReference>
<protein>
    <submittedName>
        <fullName evidence="5">GntR family transcriptional regulator</fullName>
    </submittedName>
</protein>
<dbReference type="PROSITE" id="PS50949">
    <property type="entry name" value="HTH_GNTR"/>
    <property type="match status" value="1"/>
</dbReference>
<dbReference type="SMART" id="SM00895">
    <property type="entry name" value="FCD"/>
    <property type="match status" value="1"/>
</dbReference>
<organism evidence="5 6">
    <name type="scientific">Rhodococcus artemisiae</name>
    <dbReference type="NCBI Taxonomy" id="714159"/>
    <lineage>
        <taxon>Bacteria</taxon>
        <taxon>Bacillati</taxon>
        <taxon>Actinomycetota</taxon>
        <taxon>Actinomycetes</taxon>
        <taxon>Mycobacteriales</taxon>
        <taxon>Nocardiaceae</taxon>
        <taxon>Rhodococcus</taxon>
    </lineage>
</organism>
<dbReference type="EMBL" id="JAUTXY010000029">
    <property type="protein sequence ID" value="MEE2062160.1"/>
    <property type="molecule type" value="Genomic_DNA"/>
</dbReference>
<dbReference type="Gene3D" id="1.20.120.530">
    <property type="entry name" value="GntR ligand-binding domain-like"/>
    <property type="match status" value="1"/>
</dbReference>
<dbReference type="CDD" id="cd07377">
    <property type="entry name" value="WHTH_GntR"/>
    <property type="match status" value="1"/>
</dbReference>
<feature type="domain" description="HTH gntR-type" evidence="4">
    <location>
        <begin position="11"/>
        <end position="78"/>
    </location>
</feature>
<evidence type="ECO:0000256" key="3">
    <source>
        <dbReference type="ARBA" id="ARBA00023163"/>
    </source>
</evidence>
<evidence type="ECO:0000256" key="2">
    <source>
        <dbReference type="ARBA" id="ARBA00023125"/>
    </source>
</evidence>
<accession>A0ABU7LKU3</accession>
<dbReference type="SMART" id="SM00345">
    <property type="entry name" value="HTH_GNTR"/>
    <property type="match status" value="1"/>
</dbReference>
<name>A0ABU7LKU3_9NOCA</name>
<dbReference type="Gene3D" id="1.10.10.10">
    <property type="entry name" value="Winged helix-like DNA-binding domain superfamily/Winged helix DNA-binding domain"/>
    <property type="match status" value="1"/>
</dbReference>
<proteinExistence type="predicted"/>
<dbReference type="SUPFAM" id="SSF48008">
    <property type="entry name" value="GntR ligand-binding domain-like"/>
    <property type="match status" value="1"/>
</dbReference>
<dbReference type="RefSeq" id="WP_330137218.1">
    <property type="nucleotide sequence ID" value="NZ_JAUTXY010000029.1"/>
</dbReference>
<keyword evidence="3" id="KW-0804">Transcription</keyword>
<dbReference type="InterPro" id="IPR036388">
    <property type="entry name" value="WH-like_DNA-bd_sf"/>
</dbReference>
<dbReference type="InterPro" id="IPR011711">
    <property type="entry name" value="GntR_C"/>
</dbReference>
<dbReference type="PANTHER" id="PTHR43537">
    <property type="entry name" value="TRANSCRIPTIONAL REGULATOR, GNTR FAMILY"/>
    <property type="match status" value="1"/>
</dbReference>
<evidence type="ECO:0000259" key="4">
    <source>
        <dbReference type="PROSITE" id="PS50949"/>
    </source>
</evidence>